<dbReference type="PANTHER" id="PTHR11692">
    <property type="entry name" value="BIFUNCTIONAL PURINE BIOSYNTHESIS PROTEIN PURH"/>
    <property type="match status" value="1"/>
</dbReference>
<accession>A0AAD8MB41</accession>
<dbReference type="SMART" id="SM00798">
    <property type="entry name" value="AICARFT_IMPCHas"/>
    <property type="match status" value="1"/>
</dbReference>
<evidence type="ECO:0000259" key="8">
    <source>
        <dbReference type="PROSITE" id="PS51855"/>
    </source>
</evidence>
<proteinExistence type="inferred from homology"/>
<evidence type="ECO:0000256" key="2">
    <source>
        <dbReference type="ARBA" id="ARBA00004954"/>
    </source>
</evidence>
<evidence type="ECO:0000256" key="1">
    <source>
        <dbReference type="ARBA" id="ARBA00004844"/>
    </source>
</evidence>
<dbReference type="InterPro" id="IPR002695">
    <property type="entry name" value="PurH-like"/>
</dbReference>
<keyword evidence="4" id="KW-0808">Transferase</keyword>
<dbReference type="GO" id="GO:0006189">
    <property type="term" value="P:'de novo' IMP biosynthetic process"/>
    <property type="evidence" value="ECO:0007669"/>
    <property type="project" value="TreeGrafter"/>
</dbReference>
<evidence type="ECO:0000256" key="4">
    <source>
        <dbReference type="ARBA" id="ARBA00022679"/>
    </source>
</evidence>
<reference evidence="9" key="1">
    <citation type="submission" date="2023-02" db="EMBL/GenBank/DDBJ databases">
        <title>Genome of toxic invasive species Heracleum sosnowskyi carries increased number of genes despite the absence of recent whole-genome duplications.</title>
        <authorList>
            <person name="Schelkunov M."/>
            <person name="Shtratnikova V."/>
            <person name="Makarenko M."/>
            <person name="Klepikova A."/>
            <person name="Omelchenko D."/>
            <person name="Novikova G."/>
            <person name="Obukhova E."/>
            <person name="Bogdanov V."/>
            <person name="Penin A."/>
            <person name="Logacheva M."/>
        </authorList>
    </citation>
    <scope>NUCLEOTIDE SEQUENCE</scope>
    <source>
        <strain evidence="9">Hsosn_3</strain>
        <tissue evidence="9">Leaf</tissue>
    </source>
</reference>
<keyword evidence="7" id="KW-0511">Multifunctional enzyme</keyword>
<dbReference type="InterPro" id="IPR016193">
    <property type="entry name" value="Cytidine_deaminase-like"/>
</dbReference>
<dbReference type="SUPFAM" id="SSF52335">
    <property type="entry name" value="Methylglyoxal synthase-like"/>
    <property type="match status" value="1"/>
</dbReference>
<evidence type="ECO:0000256" key="5">
    <source>
        <dbReference type="ARBA" id="ARBA00022755"/>
    </source>
</evidence>
<dbReference type="Gene3D" id="3.40.50.1380">
    <property type="entry name" value="Methylglyoxal synthase-like domain"/>
    <property type="match status" value="1"/>
</dbReference>
<dbReference type="AlphaFoldDB" id="A0AAD8MB41"/>
<comment type="pathway">
    <text evidence="1">Purine metabolism; IMP biosynthesis via de novo pathway; IMP from 5-formamido-1-(5-phospho-D-ribosyl)imidazole-4-carboxamide: step 1/1.</text>
</comment>
<keyword evidence="5" id="KW-0658">Purine biosynthesis</keyword>
<organism evidence="9 10">
    <name type="scientific">Heracleum sosnowskyi</name>
    <dbReference type="NCBI Taxonomy" id="360622"/>
    <lineage>
        <taxon>Eukaryota</taxon>
        <taxon>Viridiplantae</taxon>
        <taxon>Streptophyta</taxon>
        <taxon>Embryophyta</taxon>
        <taxon>Tracheophyta</taxon>
        <taxon>Spermatophyta</taxon>
        <taxon>Magnoliopsida</taxon>
        <taxon>eudicotyledons</taxon>
        <taxon>Gunneridae</taxon>
        <taxon>Pentapetalae</taxon>
        <taxon>asterids</taxon>
        <taxon>campanulids</taxon>
        <taxon>Apiales</taxon>
        <taxon>Apiaceae</taxon>
        <taxon>Apioideae</taxon>
        <taxon>apioid superclade</taxon>
        <taxon>Tordylieae</taxon>
        <taxon>Tordyliinae</taxon>
        <taxon>Heracleum</taxon>
    </lineage>
</organism>
<comment type="pathway">
    <text evidence="2">Purine metabolism; IMP biosynthesis via de novo pathway; 5-formamido-1-(5-phospho-D-ribosyl)imidazole-4-carboxamide from 5-amino-1-(5-phospho-D-ribosyl)imidazole-4-carboxamide (10-formyl THF route): step 1/1.</text>
</comment>
<dbReference type="EMBL" id="JAUIZM010000009">
    <property type="protein sequence ID" value="KAK1366274.1"/>
    <property type="molecule type" value="Genomic_DNA"/>
</dbReference>
<evidence type="ECO:0000256" key="6">
    <source>
        <dbReference type="ARBA" id="ARBA00022801"/>
    </source>
</evidence>
<dbReference type="PROSITE" id="PS51855">
    <property type="entry name" value="MGS"/>
    <property type="match status" value="1"/>
</dbReference>
<dbReference type="GO" id="GO:0005829">
    <property type="term" value="C:cytosol"/>
    <property type="evidence" value="ECO:0007669"/>
    <property type="project" value="TreeGrafter"/>
</dbReference>
<dbReference type="PANTHER" id="PTHR11692:SF0">
    <property type="entry name" value="BIFUNCTIONAL PURINE BIOSYNTHESIS PROTEIN ATIC"/>
    <property type="match status" value="1"/>
</dbReference>
<evidence type="ECO:0000256" key="3">
    <source>
        <dbReference type="ARBA" id="ARBA00007667"/>
    </source>
</evidence>
<dbReference type="InterPro" id="IPR036914">
    <property type="entry name" value="MGS-like_dom_sf"/>
</dbReference>
<evidence type="ECO:0000313" key="9">
    <source>
        <dbReference type="EMBL" id="KAK1366274.1"/>
    </source>
</evidence>
<comment type="caution">
    <text evidence="9">The sequence shown here is derived from an EMBL/GenBank/DDBJ whole genome shotgun (WGS) entry which is preliminary data.</text>
</comment>
<reference evidence="9" key="2">
    <citation type="submission" date="2023-05" db="EMBL/GenBank/DDBJ databases">
        <authorList>
            <person name="Schelkunov M.I."/>
        </authorList>
    </citation>
    <scope>NUCLEOTIDE SEQUENCE</scope>
    <source>
        <strain evidence="9">Hsosn_3</strain>
        <tissue evidence="9">Leaf</tissue>
    </source>
</reference>
<keyword evidence="10" id="KW-1185">Reference proteome</keyword>
<dbReference type="SUPFAM" id="SSF53927">
    <property type="entry name" value="Cytidine deaminase-like"/>
    <property type="match status" value="1"/>
</dbReference>
<sequence length="334" mass="37757">MLDGRVKTLHPNIHGGILARRDQSHHMEALHMHGIGTFDVVIVNLYPFYNTVSSTNEISFEDGIEKIDIGGPVMIRAAAKNHKDVLVVVDSKDYPELLESLRANKVTLRANKVNEQFRRKLAWKAFQHVASYDSAVSEWLWKQTEGDKFPPSLTVPISLTSSLRYGENPHQKAAFYADKSLTEFSAGDNLRIPHSNVTDDNVTLYDLKGISGMSSNSISTGLDSDFEAEMAKCGFSQPRRNAQSDYTCAERLQFSTSLGVMDYSLLVVWAKQEKKIVYGIIDYLMLFTYLKQGEFIYIYMPSGYLATWISSTFVLDILSKEVILSKEKKEEKEL</sequence>
<evidence type="ECO:0000313" key="10">
    <source>
        <dbReference type="Proteomes" id="UP001237642"/>
    </source>
</evidence>
<dbReference type="FunFam" id="3.40.50.1380:FF:000001">
    <property type="entry name" value="Bifunctional purine biosynthesis protein PurH"/>
    <property type="match status" value="1"/>
</dbReference>
<dbReference type="SMART" id="SM00851">
    <property type="entry name" value="MGS"/>
    <property type="match status" value="1"/>
</dbReference>
<feature type="domain" description="MGS-like" evidence="8">
    <location>
        <begin position="1"/>
        <end position="89"/>
    </location>
</feature>
<comment type="similarity">
    <text evidence="3">Belongs to the PurH family.</text>
</comment>
<dbReference type="Pfam" id="PF01808">
    <property type="entry name" value="AICARFT_IMPCHas"/>
    <property type="match status" value="1"/>
</dbReference>
<dbReference type="GO" id="GO:0004643">
    <property type="term" value="F:phosphoribosylaminoimidazolecarboxamide formyltransferase activity"/>
    <property type="evidence" value="ECO:0007669"/>
    <property type="project" value="InterPro"/>
</dbReference>
<dbReference type="CDD" id="cd01421">
    <property type="entry name" value="IMPCH"/>
    <property type="match status" value="1"/>
</dbReference>
<dbReference type="InterPro" id="IPR011607">
    <property type="entry name" value="MGS-like_dom"/>
</dbReference>
<keyword evidence="6" id="KW-0378">Hydrolase</keyword>
<dbReference type="SUPFAM" id="SSF56104">
    <property type="entry name" value="SAICAR synthase-like"/>
    <property type="match status" value="1"/>
</dbReference>
<name>A0AAD8MB41_9APIA</name>
<protein>
    <recommendedName>
        <fullName evidence="8">MGS-like domain-containing protein</fullName>
    </recommendedName>
</protein>
<dbReference type="Proteomes" id="UP001237642">
    <property type="component" value="Unassembled WGS sequence"/>
</dbReference>
<gene>
    <name evidence="9" type="ORF">POM88_041835</name>
</gene>
<dbReference type="InterPro" id="IPR027483">
    <property type="entry name" value="PInositol-4-P-4/5-kinase_C_sf"/>
</dbReference>
<dbReference type="Gene3D" id="3.30.810.10">
    <property type="entry name" value="2-Layer Sandwich"/>
    <property type="match status" value="1"/>
</dbReference>
<dbReference type="GO" id="GO:0003937">
    <property type="term" value="F:IMP cyclohydrolase activity"/>
    <property type="evidence" value="ECO:0007669"/>
    <property type="project" value="InterPro"/>
</dbReference>
<evidence type="ECO:0000256" key="7">
    <source>
        <dbReference type="ARBA" id="ARBA00023268"/>
    </source>
</evidence>